<dbReference type="AlphaFoldDB" id="A0A8H4IX17"/>
<keyword evidence="4" id="KW-1185">Reference proteome</keyword>
<evidence type="ECO:0000256" key="2">
    <source>
        <dbReference type="SAM" id="SignalP"/>
    </source>
</evidence>
<accession>A0A8H4IX17</accession>
<dbReference type="Proteomes" id="UP000572817">
    <property type="component" value="Unassembled WGS sequence"/>
</dbReference>
<name>A0A8H4IX17_9PEZI</name>
<organism evidence="3 4">
    <name type="scientific">Botryosphaeria dothidea</name>
    <dbReference type="NCBI Taxonomy" id="55169"/>
    <lineage>
        <taxon>Eukaryota</taxon>
        <taxon>Fungi</taxon>
        <taxon>Dikarya</taxon>
        <taxon>Ascomycota</taxon>
        <taxon>Pezizomycotina</taxon>
        <taxon>Dothideomycetes</taxon>
        <taxon>Dothideomycetes incertae sedis</taxon>
        <taxon>Botryosphaeriales</taxon>
        <taxon>Botryosphaeriaceae</taxon>
        <taxon>Botryosphaeria</taxon>
    </lineage>
</organism>
<dbReference type="OrthoDB" id="4177029at2759"/>
<feature type="signal peptide" evidence="2">
    <location>
        <begin position="1"/>
        <end position="19"/>
    </location>
</feature>
<evidence type="ECO:0000313" key="3">
    <source>
        <dbReference type="EMBL" id="KAF4307958.1"/>
    </source>
</evidence>
<reference evidence="3" key="1">
    <citation type="submission" date="2020-04" db="EMBL/GenBank/DDBJ databases">
        <title>Genome Assembly and Annotation of Botryosphaeria dothidea sdau 11-99, a Latent Pathogen of Apple Fruit Ring Rot in China.</title>
        <authorList>
            <person name="Yu C."/>
            <person name="Diao Y."/>
            <person name="Lu Q."/>
            <person name="Zhao J."/>
            <person name="Cui S."/>
            <person name="Peng C."/>
            <person name="He B."/>
            <person name="Liu H."/>
        </authorList>
    </citation>
    <scope>NUCLEOTIDE SEQUENCE [LARGE SCALE GENOMIC DNA]</scope>
    <source>
        <strain evidence="3">Sdau11-99</strain>
    </source>
</reference>
<sequence>MKFFAFGLTSFFSGMVSHGKTFFCCQCGFGPMNSDLYAQCIGCGAVPCYNCVWEHTESTEGTSELCQPRGTKDPRDPYGHLSVEPSLQFE</sequence>
<protein>
    <submittedName>
        <fullName evidence="3">Uncharacterized protein</fullName>
    </submittedName>
</protein>
<evidence type="ECO:0000313" key="4">
    <source>
        <dbReference type="Proteomes" id="UP000572817"/>
    </source>
</evidence>
<comment type="caution">
    <text evidence="3">The sequence shown here is derived from an EMBL/GenBank/DDBJ whole genome shotgun (WGS) entry which is preliminary data.</text>
</comment>
<feature type="region of interest" description="Disordered" evidence="1">
    <location>
        <begin position="59"/>
        <end position="90"/>
    </location>
</feature>
<proteinExistence type="predicted"/>
<dbReference type="EMBL" id="WWBZ02000022">
    <property type="protein sequence ID" value="KAF4307958.1"/>
    <property type="molecule type" value="Genomic_DNA"/>
</dbReference>
<evidence type="ECO:0000256" key="1">
    <source>
        <dbReference type="SAM" id="MobiDB-lite"/>
    </source>
</evidence>
<keyword evidence="2" id="KW-0732">Signal</keyword>
<gene>
    <name evidence="3" type="ORF">GTA08_BOTSDO04217</name>
</gene>
<feature type="chain" id="PRO_5034219235" evidence="2">
    <location>
        <begin position="20"/>
        <end position="90"/>
    </location>
</feature>